<accession>A0A6G0YVA8</accession>
<comment type="caution">
    <text evidence="2">The sequence shown here is derived from an EMBL/GenBank/DDBJ whole genome shotgun (WGS) entry which is preliminary data.</text>
</comment>
<keyword evidence="1" id="KW-0812">Transmembrane</keyword>
<protein>
    <submittedName>
        <fullName evidence="2">Uncharacterized protein</fullName>
    </submittedName>
</protein>
<dbReference type="OrthoDB" id="6615090at2759"/>
<organism evidence="2 3">
    <name type="scientific">Aphis craccivora</name>
    <name type="common">Cowpea aphid</name>
    <dbReference type="NCBI Taxonomy" id="307492"/>
    <lineage>
        <taxon>Eukaryota</taxon>
        <taxon>Metazoa</taxon>
        <taxon>Ecdysozoa</taxon>
        <taxon>Arthropoda</taxon>
        <taxon>Hexapoda</taxon>
        <taxon>Insecta</taxon>
        <taxon>Pterygota</taxon>
        <taxon>Neoptera</taxon>
        <taxon>Paraneoptera</taxon>
        <taxon>Hemiptera</taxon>
        <taxon>Sternorrhyncha</taxon>
        <taxon>Aphidomorpha</taxon>
        <taxon>Aphidoidea</taxon>
        <taxon>Aphididae</taxon>
        <taxon>Aphidini</taxon>
        <taxon>Aphis</taxon>
        <taxon>Aphis</taxon>
    </lineage>
</organism>
<keyword evidence="1" id="KW-1133">Transmembrane helix</keyword>
<dbReference type="Proteomes" id="UP000478052">
    <property type="component" value="Unassembled WGS sequence"/>
</dbReference>
<evidence type="ECO:0000256" key="1">
    <source>
        <dbReference type="SAM" id="Phobius"/>
    </source>
</evidence>
<dbReference type="AlphaFoldDB" id="A0A6G0YVA8"/>
<evidence type="ECO:0000313" key="3">
    <source>
        <dbReference type="Proteomes" id="UP000478052"/>
    </source>
</evidence>
<sequence>MSKFSTNREKQKKKVTEKRETLRKTQKIIIVPHEFLSRKYLKISPFLIMIHTARANLDMVQNKSSINQTKIEVLGFGFRIGLYYLYATIVKVLYSSLMYSILEYNSIIWSPSSADHIQSLEAIQNRFLRLISYKCVSSRLTHS</sequence>
<feature type="transmembrane region" description="Helical" evidence="1">
    <location>
        <begin position="83"/>
        <end position="102"/>
    </location>
</feature>
<keyword evidence="3" id="KW-1185">Reference proteome</keyword>
<evidence type="ECO:0000313" key="2">
    <source>
        <dbReference type="EMBL" id="KAF0761772.1"/>
    </source>
</evidence>
<dbReference type="EMBL" id="VUJU01002305">
    <property type="protein sequence ID" value="KAF0761772.1"/>
    <property type="molecule type" value="Genomic_DNA"/>
</dbReference>
<keyword evidence="1" id="KW-0472">Membrane</keyword>
<proteinExistence type="predicted"/>
<gene>
    <name evidence="2" type="ORF">FWK35_00010588</name>
</gene>
<reference evidence="2 3" key="1">
    <citation type="submission" date="2019-08" db="EMBL/GenBank/DDBJ databases">
        <title>Whole genome of Aphis craccivora.</title>
        <authorList>
            <person name="Voronova N.V."/>
            <person name="Shulinski R.S."/>
            <person name="Bandarenka Y.V."/>
            <person name="Zhorov D.G."/>
            <person name="Warner D."/>
        </authorList>
    </citation>
    <scope>NUCLEOTIDE SEQUENCE [LARGE SCALE GENOMIC DNA]</scope>
    <source>
        <strain evidence="2">180601</strain>
        <tissue evidence="2">Whole Body</tissue>
    </source>
</reference>
<name>A0A6G0YVA8_APHCR</name>